<gene>
    <name evidence="2" type="ORF">E2C01_027602</name>
</gene>
<organism evidence="2 3">
    <name type="scientific">Portunus trituberculatus</name>
    <name type="common">Swimming crab</name>
    <name type="synonym">Neptunus trituberculatus</name>
    <dbReference type="NCBI Taxonomy" id="210409"/>
    <lineage>
        <taxon>Eukaryota</taxon>
        <taxon>Metazoa</taxon>
        <taxon>Ecdysozoa</taxon>
        <taxon>Arthropoda</taxon>
        <taxon>Crustacea</taxon>
        <taxon>Multicrustacea</taxon>
        <taxon>Malacostraca</taxon>
        <taxon>Eumalacostraca</taxon>
        <taxon>Eucarida</taxon>
        <taxon>Decapoda</taxon>
        <taxon>Pleocyemata</taxon>
        <taxon>Brachyura</taxon>
        <taxon>Eubrachyura</taxon>
        <taxon>Portunoidea</taxon>
        <taxon>Portunidae</taxon>
        <taxon>Portuninae</taxon>
        <taxon>Portunus</taxon>
    </lineage>
</organism>
<feature type="region of interest" description="Disordered" evidence="1">
    <location>
        <begin position="39"/>
        <end position="94"/>
    </location>
</feature>
<accession>A0A5B7EM27</accession>
<evidence type="ECO:0000256" key="1">
    <source>
        <dbReference type="SAM" id="MobiDB-lite"/>
    </source>
</evidence>
<dbReference type="Proteomes" id="UP000324222">
    <property type="component" value="Unassembled WGS sequence"/>
</dbReference>
<sequence length="108" mass="11365">MFPPGCLALYNAILEETKLWSKASEDVLQPPHLATHCLSSSLSPVPVSPSPPQLSSFSCTSPSPLPLPHLPLQSPRLAGDASTGPTRTPPRTTTIATAPLFAAVMRNP</sequence>
<name>A0A5B7EM27_PORTR</name>
<protein>
    <submittedName>
        <fullName evidence="2">Uncharacterized protein</fullName>
    </submittedName>
</protein>
<evidence type="ECO:0000313" key="2">
    <source>
        <dbReference type="EMBL" id="MPC34219.1"/>
    </source>
</evidence>
<comment type="caution">
    <text evidence="2">The sequence shown here is derived from an EMBL/GenBank/DDBJ whole genome shotgun (WGS) entry which is preliminary data.</text>
</comment>
<dbReference type="EMBL" id="VSRR010003008">
    <property type="protein sequence ID" value="MPC34219.1"/>
    <property type="molecule type" value="Genomic_DNA"/>
</dbReference>
<keyword evidence="3" id="KW-1185">Reference proteome</keyword>
<evidence type="ECO:0000313" key="3">
    <source>
        <dbReference type="Proteomes" id="UP000324222"/>
    </source>
</evidence>
<feature type="compositionally biased region" description="Low complexity" evidence="1">
    <location>
        <begin position="70"/>
        <end position="94"/>
    </location>
</feature>
<proteinExistence type="predicted"/>
<feature type="compositionally biased region" description="Low complexity" evidence="1">
    <location>
        <begin position="53"/>
        <end position="62"/>
    </location>
</feature>
<reference evidence="2 3" key="1">
    <citation type="submission" date="2019-05" db="EMBL/GenBank/DDBJ databases">
        <title>Another draft genome of Portunus trituberculatus and its Hox gene families provides insights of decapod evolution.</title>
        <authorList>
            <person name="Jeong J.-H."/>
            <person name="Song I."/>
            <person name="Kim S."/>
            <person name="Choi T."/>
            <person name="Kim D."/>
            <person name="Ryu S."/>
            <person name="Kim W."/>
        </authorList>
    </citation>
    <scope>NUCLEOTIDE SEQUENCE [LARGE SCALE GENOMIC DNA]</scope>
    <source>
        <tissue evidence="2">Muscle</tissue>
    </source>
</reference>
<dbReference type="AlphaFoldDB" id="A0A5B7EM27"/>